<dbReference type="CTD" id="9825488"/>
<feature type="transmembrane region" description="Helical" evidence="2">
    <location>
        <begin position="12"/>
        <end position="33"/>
    </location>
</feature>
<dbReference type="InParanoid" id="E3LZY4"/>
<dbReference type="CDD" id="cd00637">
    <property type="entry name" value="7tm_classA_rhodopsin-like"/>
    <property type="match status" value="1"/>
</dbReference>
<dbReference type="Proteomes" id="UP000483820">
    <property type="component" value="Chromosome V"/>
</dbReference>
<dbReference type="OMA" id="HHAIVIT"/>
<feature type="transmembrane region" description="Helical" evidence="2">
    <location>
        <begin position="187"/>
        <end position="206"/>
    </location>
</feature>
<proteinExistence type="predicted"/>
<keyword evidence="2" id="KW-0472">Membrane</keyword>
<feature type="region of interest" description="Disordered" evidence="1">
    <location>
        <begin position="299"/>
        <end position="322"/>
    </location>
</feature>
<organism evidence="6">
    <name type="scientific">Caenorhabditis remanei</name>
    <name type="common">Caenorhabditis vulgaris</name>
    <dbReference type="NCBI Taxonomy" id="31234"/>
    <lineage>
        <taxon>Eukaryota</taxon>
        <taxon>Metazoa</taxon>
        <taxon>Ecdysozoa</taxon>
        <taxon>Nematoda</taxon>
        <taxon>Chromadorea</taxon>
        <taxon>Rhabditida</taxon>
        <taxon>Rhabditina</taxon>
        <taxon>Rhabditomorpha</taxon>
        <taxon>Rhabditoidea</taxon>
        <taxon>Rhabditidae</taxon>
        <taxon>Peloderinae</taxon>
        <taxon>Caenorhabditis</taxon>
    </lineage>
</organism>
<protein>
    <recommendedName>
        <fullName evidence="3">7TM GPCR serpentine receptor class x (Srx) domain-containing protein</fullName>
    </recommendedName>
</protein>
<reference evidence="4" key="1">
    <citation type="submission" date="2007-07" db="EMBL/GenBank/DDBJ databases">
        <title>PCAP assembly of the Caenorhabditis remanei genome.</title>
        <authorList>
            <consortium name="The Caenorhabditis remanei Sequencing Consortium"/>
            <person name="Wilson R.K."/>
        </authorList>
    </citation>
    <scope>NUCLEOTIDE SEQUENCE [LARGE SCALE GENOMIC DNA]</scope>
    <source>
        <strain evidence="4">PB4641</strain>
    </source>
</reference>
<dbReference type="Gene3D" id="1.20.1070.10">
    <property type="entry name" value="Rhodopsin 7-helix transmembrane proteins"/>
    <property type="match status" value="1"/>
</dbReference>
<dbReference type="EMBL" id="DS268420">
    <property type="protein sequence ID" value="EFO87839.1"/>
    <property type="molecule type" value="Genomic_DNA"/>
</dbReference>
<dbReference type="InterPro" id="IPR019430">
    <property type="entry name" value="7TM_GPCR_serpentine_rcpt_Srx"/>
</dbReference>
<evidence type="ECO:0000313" key="5">
    <source>
        <dbReference type="EMBL" id="KAF1752446.1"/>
    </source>
</evidence>
<feature type="transmembrane region" description="Helical" evidence="2">
    <location>
        <begin position="54"/>
        <end position="74"/>
    </location>
</feature>
<evidence type="ECO:0000256" key="2">
    <source>
        <dbReference type="SAM" id="Phobius"/>
    </source>
</evidence>
<dbReference type="PANTHER" id="PTHR23013">
    <property type="entry name" value="SERPENTINE RECEPTOR"/>
    <property type="match status" value="1"/>
</dbReference>
<dbReference type="RefSeq" id="XP_003110546.1">
    <property type="nucleotide sequence ID" value="XM_003110498.1"/>
</dbReference>
<feature type="compositionally biased region" description="Low complexity" evidence="1">
    <location>
        <begin position="299"/>
        <end position="309"/>
    </location>
</feature>
<evidence type="ECO:0000313" key="7">
    <source>
        <dbReference type="Proteomes" id="UP000483820"/>
    </source>
</evidence>
<keyword evidence="2" id="KW-0812">Transmembrane</keyword>
<gene>
    <name evidence="4" type="ORF">CRE_05763</name>
    <name evidence="5" type="ORF">GCK72_019001</name>
</gene>
<dbReference type="EMBL" id="WUAV01000005">
    <property type="protein sequence ID" value="KAF1752446.1"/>
    <property type="molecule type" value="Genomic_DNA"/>
</dbReference>
<dbReference type="SUPFAM" id="SSF81321">
    <property type="entry name" value="Family A G protein-coupled receptor-like"/>
    <property type="match status" value="1"/>
</dbReference>
<evidence type="ECO:0000259" key="3">
    <source>
        <dbReference type="Pfam" id="PF10328"/>
    </source>
</evidence>
<dbReference type="KEGG" id="crq:GCK72_019001"/>
<name>E3LZY4_CAERE</name>
<evidence type="ECO:0000313" key="4">
    <source>
        <dbReference type="EMBL" id="EFO87839.1"/>
    </source>
</evidence>
<keyword evidence="2" id="KW-1133">Transmembrane helix</keyword>
<dbReference type="eggNOG" id="ENOG502TH1X">
    <property type="taxonomic scope" value="Eukaryota"/>
</dbReference>
<feature type="transmembrane region" description="Helical" evidence="2">
    <location>
        <begin position="86"/>
        <end position="108"/>
    </location>
</feature>
<dbReference type="Pfam" id="PF10328">
    <property type="entry name" value="7TM_GPCR_Srx"/>
    <property type="match status" value="1"/>
</dbReference>
<dbReference type="AlphaFoldDB" id="E3LZY4"/>
<keyword evidence="6" id="KW-1185">Reference proteome</keyword>
<dbReference type="OrthoDB" id="5825164at2759"/>
<sequence>MANSTLSDPLNWFTSVLMTVNAVFGIVCNVIIINNVAKSATERTSFNLICAARAIANVIILGLGFLSLFVPLTIYGDTLFPPVHHAIVITIINSLYTGLQNCGVLIAINRFCAMFFSIQYSRYFTPTVTFFAILLLLSYRIFRMGQDIVQNIETQCFSTYSSEFLTWFPTRDPNCRNKYADVVDGTVILLVALVLINIATFVKIYLFYKSTEMDSKEIRNRIRKNRIMFSQTIIQDLNYCIDMLFTFKLSTISSSRIWTFISGSLIWECVHSSDGLIMIMFNEKLTFLKRSFFSASSPSSSVAPQQSPVILVSSPRSPAPIG</sequence>
<evidence type="ECO:0000313" key="6">
    <source>
        <dbReference type="Proteomes" id="UP000008281"/>
    </source>
</evidence>
<feature type="transmembrane region" description="Helical" evidence="2">
    <location>
        <begin position="120"/>
        <end position="142"/>
    </location>
</feature>
<dbReference type="Proteomes" id="UP000008281">
    <property type="component" value="Unassembled WGS sequence"/>
</dbReference>
<feature type="domain" description="7TM GPCR serpentine receptor class x (Srx)" evidence="3">
    <location>
        <begin position="21"/>
        <end position="282"/>
    </location>
</feature>
<dbReference type="PANTHER" id="PTHR23013:SF20">
    <property type="entry name" value="7TM GPCR SERPENTINE RECEPTOR CLASS X (SRX) DOMAIN-CONTAINING PROTEIN"/>
    <property type="match status" value="1"/>
</dbReference>
<dbReference type="HOGENOM" id="CLU_072408_0_0_1"/>
<reference evidence="5 7" key="2">
    <citation type="submission" date="2019-12" db="EMBL/GenBank/DDBJ databases">
        <title>Chromosome-level assembly of the Caenorhabditis remanei genome.</title>
        <authorList>
            <person name="Teterina A.A."/>
            <person name="Willis J.H."/>
            <person name="Phillips P.C."/>
        </authorList>
    </citation>
    <scope>NUCLEOTIDE SEQUENCE [LARGE SCALE GENOMIC DNA]</scope>
    <source>
        <strain evidence="5 7">PX506</strain>
        <tissue evidence="5">Whole organism</tissue>
    </source>
</reference>
<accession>E3LZY4</accession>
<dbReference type="GeneID" id="9825488"/>
<evidence type="ECO:0000256" key="1">
    <source>
        <dbReference type="SAM" id="MobiDB-lite"/>
    </source>
</evidence>